<gene>
    <name evidence="1" type="ORF">E3U43_007123</name>
</gene>
<reference evidence="1" key="1">
    <citation type="submission" date="2018-11" db="EMBL/GenBank/DDBJ databases">
        <title>The sequence and de novo assembly of Larimichthys crocea genome using PacBio and Hi-C technologies.</title>
        <authorList>
            <person name="Xu P."/>
            <person name="Chen B."/>
            <person name="Zhou Z."/>
            <person name="Ke Q."/>
            <person name="Wu Y."/>
            <person name="Bai H."/>
            <person name="Pu F."/>
        </authorList>
    </citation>
    <scope>NUCLEOTIDE SEQUENCE</scope>
    <source>
        <tissue evidence="1">Muscle</tissue>
    </source>
</reference>
<accession>A0ACD3RMN4</accession>
<proteinExistence type="predicted"/>
<dbReference type="EMBL" id="CM011677">
    <property type="protein sequence ID" value="TMS20630.1"/>
    <property type="molecule type" value="Genomic_DNA"/>
</dbReference>
<sequence length="579" mass="64778">MCSGSFAKCLGITLIPLSIVCLLCNILLFFPGGKPATNKDHITNEVWYFGGILGSGMLMIFPALVFLGLKNNDCCGCCGNESCGRRFAMLSSILFAAVGVVGAGYSVIVSAVAINHGPICKNNVGGNITWDNPFLGRPYRYLNDRKMDPVFSPPLHRQRHQFVIDFVKRNKPRKVVDLGCGECSLLQKLKFHREIELLVGVDIDGAKVKKKMHGLGPMSTDYLQPTYDQLRVELYQGSVTQKDGRLRGFDLVTGIELIEHLTLADLEHFSEVVFGYMNPVAVIISTPNSEFNPLFSGLTGFRHIDHKFEWTRAEFHSWALKVCLEYGYDVEFTGVGKAPPGQQERVGFCSQIGVFHRLGGRNCCNLLFDDDAEDVFSYKLLYSINYPSLRDNNILRRVLVCEVLYWAEKLKRRCTEEKTGETLFQTEGGAEECVSWSERYMEVEKQKTAACGAEINSSVEQCGRRLSEDQGGEKEELFRRNSQGQQESSCKPNRCVSVPLAVLWSSCPKISALSGSLTNLRRLLMDNPEVQLSQDSSAVLVQEQELEEESHDLEDSGYAEASQCSYSAEEERENWEASD</sequence>
<dbReference type="Proteomes" id="UP000793456">
    <property type="component" value="Chromosome IV"/>
</dbReference>
<protein>
    <submittedName>
        <fullName evidence="1">Uncharacterized protein</fullName>
    </submittedName>
</protein>
<keyword evidence="2" id="KW-1185">Reference proteome</keyword>
<organism evidence="1 2">
    <name type="scientific">Larimichthys crocea</name>
    <name type="common">Large yellow croaker</name>
    <name type="synonym">Pseudosciaena crocea</name>
    <dbReference type="NCBI Taxonomy" id="215358"/>
    <lineage>
        <taxon>Eukaryota</taxon>
        <taxon>Metazoa</taxon>
        <taxon>Chordata</taxon>
        <taxon>Craniata</taxon>
        <taxon>Vertebrata</taxon>
        <taxon>Euteleostomi</taxon>
        <taxon>Actinopterygii</taxon>
        <taxon>Neopterygii</taxon>
        <taxon>Teleostei</taxon>
        <taxon>Neoteleostei</taxon>
        <taxon>Acanthomorphata</taxon>
        <taxon>Eupercaria</taxon>
        <taxon>Sciaenidae</taxon>
        <taxon>Larimichthys</taxon>
    </lineage>
</organism>
<name>A0ACD3RMN4_LARCR</name>
<evidence type="ECO:0000313" key="2">
    <source>
        <dbReference type="Proteomes" id="UP000793456"/>
    </source>
</evidence>
<comment type="caution">
    <text evidence="1">The sequence shown here is derived from an EMBL/GenBank/DDBJ whole genome shotgun (WGS) entry which is preliminary data.</text>
</comment>
<evidence type="ECO:0000313" key="1">
    <source>
        <dbReference type="EMBL" id="TMS20630.1"/>
    </source>
</evidence>